<accession>A0AC61QQK5</accession>
<proteinExistence type="predicted"/>
<protein>
    <submittedName>
        <fullName evidence="1">Uncharacterized protein</fullName>
    </submittedName>
</protein>
<name>A0AC61QQK5_9BACT</name>
<evidence type="ECO:0000313" key="2">
    <source>
        <dbReference type="Proteomes" id="UP000308886"/>
    </source>
</evidence>
<reference evidence="1" key="1">
    <citation type="submission" date="2019-04" db="EMBL/GenBank/DDBJ databases">
        <title>Microbes associate with the intestines of laboratory mice.</title>
        <authorList>
            <person name="Navarre W."/>
            <person name="Wong E."/>
            <person name="Huang K."/>
            <person name="Tropini C."/>
            <person name="Ng K."/>
            <person name="Yu B."/>
        </authorList>
    </citation>
    <scope>NUCLEOTIDE SEQUENCE</scope>
    <source>
        <strain evidence="1">NM73_A23</strain>
    </source>
</reference>
<sequence>MGKARIIHDMSELNQDIVELVFDRNNPLYIKQLPSCCGTLPDRADNSTLSSPESSVKRVGIFVDDMPQNVVTRVYNYKLSYIKFCGNETVTYIENIKRTLVPDISPDIKIIKVVQSTDAVSNYIDWVDVVVC</sequence>
<dbReference type="EMBL" id="SRZC01000014">
    <property type="protein sequence ID" value="TGX81687.1"/>
    <property type="molecule type" value="Genomic_DNA"/>
</dbReference>
<gene>
    <name evidence="1" type="ORF">E5358_09140</name>
</gene>
<organism evidence="1 2">
    <name type="scientific">Palleniella muris</name>
    <dbReference type="NCBI Taxonomy" id="3038145"/>
    <lineage>
        <taxon>Bacteria</taxon>
        <taxon>Pseudomonadati</taxon>
        <taxon>Bacteroidota</taxon>
        <taxon>Bacteroidia</taxon>
        <taxon>Bacteroidales</taxon>
        <taxon>Prevotellaceae</taxon>
        <taxon>Palleniella</taxon>
    </lineage>
</organism>
<evidence type="ECO:0000313" key="1">
    <source>
        <dbReference type="EMBL" id="TGX81687.1"/>
    </source>
</evidence>
<comment type="caution">
    <text evidence="1">The sequence shown here is derived from an EMBL/GenBank/DDBJ whole genome shotgun (WGS) entry which is preliminary data.</text>
</comment>
<keyword evidence="2" id="KW-1185">Reference proteome</keyword>
<dbReference type="Proteomes" id="UP000308886">
    <property type="component" value="Unassembled WGS sequence"/>
</dbReference>